<organism evidence="7 8">
    <name type="scientific">Edaphochlamys debaryana</name>
    <dbReference type="NCBI Taxonomy" id="47281"/>
    <lineage>
        <taxon>Eukaryota</taxon>
        <taxon>Viridiplantae</taxon>
        <taxon>Chlorophyta</taxon>
        <taxon>core chlorophytes</taxon>
        <taxon>Chlorophyceae</taxon>
        <taxon>CS clade</taxon>
        <taxon>Chlamydomonadales</taxon>
        <taxon>Chlamydomonadales incertae sedis</taxon>
        <taxon>Edaphochlamys</taxon>
    </lineage>
</organism>
<evidence type="ECO:0000256" key="1">
    <source>
        <dbReference type="ARBA" id="ARBA00022723"/>
    </source>
</evidence>
<gene>
    <name evidence="7" type="ORF">HYH03_005407</name>
</gene>
<dbReference type="Pfam" id="PF01753">
    <property type="entry name" value="zf-MYND"/>
    <property type="match status" value="1"/>
</dbReference>
<sequence>MRGGWKQGDGARPFLWFARADTSLADQDIGAPRQRLVRELHPILQYMQQSDLEKPNEPVVILFTRLSTELIRSGLAQRPGGRASQQGPPGQGHPYSALTAASCASAAAVTAAGGLSAVEATRLKALRAAVHEARARVNPRFVLVVPVQAPWQWTFALLRSYQNLQSALHRLAPAAALVVVERPPPGGVPQPRLVLLDDLTPPADTIGQLKHKLLLWLKPLLQWMAEEDMEGEAERLPVLHVCVDAARLAQRFVARDPVAEAEAEADEAYGAYGGGSPAGGAGAGALEDLSGSELQRMLLARDRLYEAVDVLQPRLLVLVPWQAPSRWVVVLCRDYARLLVGLTQALPDRPVYVWKPRRLPRPRDEDVVDFCYSSACPFRGAVQAVAYCPRCSVAKYCSQSCQAGHWQAGHCRLCPRLAGAKLHSAQAAGETLAPANAGRQRTSQYGKPRR</sequence>
<dbReference type="GO" id="GO:0008270">
    <property type="term" value="F:zinc ion binding"/>
    <property type="evidence" value="ECO:0007669"/>
    <property type="project" value="UniProtKB-KW"/>
</dbReference>
<dbReference type="AlphaFoldDB" id="A0A836C1B8"/>
<evidence type="ECO:0000259" key="6">
    <source>
        <dbReference type="PROSITE" id="PS50865"/>
    </source>
</evidence>
<dbReference type="EMBL" id="JAEHOE010000018">
    <property type="protein sequence ID" value="KAG2496585.1"/>
    <property type="molecule type" value="Genomic_DNA"/>
</dbReference>
<reference evidence="7" key="1">
    <citation type="journal article" date="2020" name="bioRxiv">
        <title>Comparative genomics of Chlamydomonas.</title>
        <authorList>
            <person name="Craig R.J."/>
            <person name="Hasan A.R."/>
            <person name="Ness R.W."/>
            <person name="Keightley P.D."/>
        </authorList>
    </citation>
    <scope>NUCLEOTIDE SEQUENCE</scope>
    <source>
        <strain evidence="7">CCAP 11/70</strain>
    </source>
</reference>
<dbReference type="InterPro" id="IPR002893">
    <property type="entry name" value="Znf_MYND"/>
</dbReference>
<accession>A0A836C1B8</accession>
<keyword evidence="1" id="KW-0479">Metal-binding</keyword>
<proteinExistence type="predicted"/>
<dbReference type="Proteomes" id="UP000612055">
    <property type="component" value="Unassembled WGS sequence"/>
</dbReference>
<feature type="compositionally biased region" description="Polar residues" evidence="5">
    <location>
        <begin position="439"/>
        <end position="450"/>
    </location>
</feature>
<evidence type="ECO:0000256" key="5">
    <source>
        <dbReference type="SAM" id="MobiDB-lite"/>
    </source>
</evidence>
<feature type="region of interest" description="Disordered" evidence="5">
    <location>
        <begin position="76"/>
        <end position="96"/>
    </location>
</feature>
<keyword evidence="3" id="KW-0862">Zinc</keyword>
<dbReference type="SUPFAM" id="SSF144232">
    <property type="entry name" value="HIT/MYND zinc finger-like"/>
    <property type="match status" value="1"/>
</dbReference>
<protein>
    <recommendedName>
        <fullName evidence="6">MYND-type domain-containing protein</fullName>
    </recommendedName>
</protein>
<feature type="region of interest" description="Disordered" evidence="5">
    <location>
        <begin position="431"/>
        <end position="450"/>
    </location>
</feature>
<name>A0A836C1B8_9CHLO</name>
<dbReference type="PROSITE" id="PS50865">
    <property type="entry name" value="ZF_MYND_2"/>
    <property type="match status" value="1"/>
</dbReference>
<evidence type="ECO:0000313" key="8">
    <source>
        <dbReference type="Proteomes" id="UP000612055"/>
    </source>
</evidence>
<evidence type="ECO:0000313" key="7">
    <source>
        <dbReference type="EMBL" id="KAG2496585.1"/>
    </source>
</evidence>
<evidence type="ECO:0000256" key="2">
    <source>
        <dbReference type="ARBA" id="ARBA00022771"/>
    </source>
</evidence>
<dbReference type="OrthoDB" id="529269at2759"/>
<comment type="caution">
    <text evidence="7">The sequence shown here is derived from an EMBL/GenBank/DDBJ whole genome shotgun (WGS) entry which is preliminary data.</text>
</comment>
<feature type="domain" description="MYND-type" evidence="6">
    <location>
        <begin position="376"/>
        <end position="414"/>
    </location>
</feature>
<keyword evidence="2 4" id="KW-0863">Zinc-finger</keyword>
<keyword evidence="8" id="KW-1185">Reference proteome</keyword>
<evidence type="ECO:0000256" key="4">
    <source>
        <dbReference type="PROSITE-ProRule" id="PRU00134"/>
    </source>
</evidence>
<evidence type="ECO:0000256" key="3">
    <source>
        <dbReference type="ARBA" id="ARBA00022833"/>
    </source>
</evidence>